<gene>
    <name evidence="1" type="ORF">AA314_03605</name>
</gene>
<reference evidence="1 2" key="1">
    <citation type="submission" date="2015-05" db="EMBL/GenBank/DDBJ databases">
        <title>Genome assembly of Archangium gephyra DSM 2261.</title>
        <authorList>
            <person name="Sharma G."/>
            <person name="Subramanian S."/>
        </authorList>
    </citation>
    <scope>NUCLEOTIDE SEQUENCE [LARGE SCALE GENOMIC DNA]</scope>
    <source>
        <strain evidence="1 2">DSM 2261</strain>
    </source>
</reference>
<accession>A0AAC8Q6V9</accession>
<dbReference type="Proteomes" id="UP000035579">
    <property type="component" value="Chromosome"/>
</dbReference>
<proteinExistence type="predicted"/>
<dbReference type="AlphaFoldDB" id="A0AAC8Q6V9"/>
<sequence length="38" mass="4331">MTRDGPLFEPHADIWAMPAGLRAIQSGMERRYDSYSFG</sequence>
<protein>
    <submittedName>
        <fullName evidence="1">Uncharacterized protein</fullName>
    </submittedName>
</protein>
<evidence type="ECO:0000313" key="1">
    <source>
        <dbReference type="EMBL" id="AKJ01979.1"/>
    </source>
</evidence>
<dbReference type="EMBL" id="CP011509">
    <property type="protein sequence ID" value="AKJ01979.1"/>
    <property type="molecule type" value="Genomic_DNA"/>
</dbReference>
<evidence type="ECO:0000313" key="2">
    <source>
        <dbReference type="Proteomes" id="UP000035579"/>
    </source>
</evidence>
<organism evidence="1 2">
    <name type="scientific">Archangium gephyra</name>
    <dbReference type="NCBI Taxonomy" id="48"/>
    <lineage>
        <taxon>Bacteria</taxon>
        <taxon>Pseudomonadati</taxon>
        <taxon>Myxococcota</taxon>
        <taxon>Myxococcia</taxon>
        <taxon>Myxococcales</taxon>
        <taxon>Cystobacterineae</taxon>
        <taxon>Archangiaceae</taxon>
        <taxon>Archangium</taxon>
    </lineage>
</organism>
<name>A0AAC8Q6V9_9BACT</name>
<dbReference type="KEGG" id="age:AA314_03605"/>